<reference evidence="10 11" key="1">
    <citation type="submission" date="2019-03" db="EMBL/GenBank/DDBJ databases">
        <authorList>
            <person name="Gaulin E."/>
            <person name="Dumas B."/>
        </authorList>
    </citation>
    <scope>NUCLEOTIDE SEQUENCE [LARGE SCALE GENOMIC DNA]</scope>
    <source>
        <strain evidence="10">CBS 568.67</strain>
    </source>
</reference>
<dbReference type="EC" id="1.14.12.17" evidence="2"/>
<dbReference type="PROSITE" id="PS51384">
    <property type="entry name" value="FAD_FR"/>
    <property type="match status" value="1"/>
</dbReference>
<dbReference type="GO" id="GO:0008941">
    <property type="term" value="F:nitric oxide dioxygenase NAD(P)H activity"/>
    <property type="evidence" value="ECO:0007669"/>
    <property type="project" value="UniProtKB-EC"/>
</dbReference>
<dbReference type="InterPro" id="IPR012292">
    <property type="entry name" value="Globin/Proto"/>
</dbReference>
<feature type="domain" description="Globin" evidence="7">
    <location>
        <begin position="49"/>
        <end position="194"/>
    </location>
</feature>
<dbReference type="AlphaFoldDB" id="A0A485KD49"/>
<dbReference type="SUPFAM" id="SSF46458">
    <property type="entry name" value="Globin-like"/>
    <property type="match status" value="1"/>
</dbReference>
<dbReference type="InterPro" id="IPR039261">
    <property type="entry name" value="FNR_nucleotide-bd"/>
</dbReference>
<organism evidence="10 11">
    <name type="scientific">Aphanomyces stellatus</name>
    <dbReference type="NCBI Taxonomy" id="120398"/>
    <lineage>
        <taxon>Eukaryota</taxon>
        <taxon>Sar</taxon>
        <taxon>Stramenopiles</taxon>
        <taxon>Oomycota</taxon>
        <taxon>Saprolegniomycetes</taxon>
        <taxon>Saprolegniales</taxon>
        <taxon>Verrucalvaceae</taxon>
        <taxon>Aphanomyces</taxon>
    </lineage>
</organism>
<keyword evidence="11" id="KW-1185">Reference proteome</keyword>
<proteinExistence type="inferred from homology"/>
<evidence type="ECO:0000313" key="9">
    <source>
        <dbReference type="EMBL" id="KAF0713179.1"/>
    </source>
</evidence>
<comment type="catalytic activity">
    <reaction evidence="4">
        <text>2 nitric oxide + NADH + 2 O2 = 2 nitrate + NAD(+) + H(+)</text>
        <dbReference type="Rhea" id="RHEA:19469"/>
        <dbReference type="ChEBI" id="CHEBI:15378"/>
        <dbReference type="ChEBI" id="CHEBI:15379"/>
        <dbReference type="ChEBI" id="CHEBI:16480"/>
        <dbReference type="ChEBI" id="CHEBI:17632"/>
        <dbReference type="ChEBI" id="CHEBI:57540"/>
        <dbReference type="ChEBI" id="CHEBI:57945"/>
        <dbReference type="EC" id="1.14.12.17"/>
    </reaction>
</comment>
<dbReference type="SUPFAM" id="SSF63380">
    <property type="entry name" value="Riboflavin synthase domain-like"/>
    <property type="match status" value="1"/>
</dbReference>
<evidence type="ECO:0000256" key="1">
    <source>
        <dbReference type="ARBA" id="ARBA00006401"/>
    </source>
</evidence>
<name>A0A485KD49_9STRA</name>
<dbReference type="GO" id="GO:0005344">
    <property type="term" value="F:oxygen carrier activity"/>
    <property type="evidence" value="ECO:0007669"/>
    <property type="project" value="UniProtKB-KW"/>
</dbReference>
<evidence type="ECO:0000259" key="8">
    <source>
        <dbReference type="PROSITE" id="PS51384"/>
    </source>
</evidence>
<dbReference type="PANTHER" id="PTHR47354:SF5">
    <property type="entry name" value="PROTEIN RFBI"/>
    <property type="match status" value="1"/>
</dbReference>
<reference evidence="9" key="2">
    <citation type="submission" date="2019-06" db="EMBL/GenBank/DDBJ databases">
        <title>Genomics analysis of Aphanomyces spp. identifies a new class of oomycete effector associated with host adaptation.</title>
        <authorList>
            <person name="Gaulin E."/>
        </authorList>
    </citation>
    <scope>NUCLEOTIDE SEQUENCE</scope>
    <source>
        <strain evidence="9">CBS 578.67</strain>
    </source>
</reference>
<comment type="similarity">
    <text evidence="1">In the C-terminal section; belongs to the flavoprotein pyridine nucleotide cytochrome reductase family.</text>
</comment>
<keyword evidence="6" id="KW-0349">Heme</keyword>
<dbReference type="InterPro" id="IPR000971">
    <property type="entry name" value="Globin"/>
</dbReference>
<dbReference type="Proteomes" id="UP000332933">
    <property type="component" value="Unassembled WGS sequence"/>
</dbReference>
<dbReference type="InterPro" id="IPR017938">
    <property type="entry name" value="Riboflavin_synthase-like_b-brl"/>
</dbReference>
<dbReference type="GO" id="GO:0020037">
    <property type="term" value="F:heme binding"/>
    <property type="evidence" value="ECO:0007669"/>
    <property type="project" value="InterPro"/>
</dbReference>
<evidence type="ECO:0000313" key="11">
    <source>
        <dbReference type="Proteomes" id="UP000332933"/>
    </source>
</evidence>
<evidence type="ECO:0000259" key="7">
    <source>
        <dbReference type="PROSITE" id="PS01033"/>
    </source>
</evidence>
<evidence type="ECO:0000256" key="4">
    <source>
        <dbReference type="ARBA" id="ARBA00048649"/>
    </source>
</evidence>
<comment type="similarity">
    <text evidence="6">Belongs to the globin family.</text>
</comment>
<dbReference type="GO" id="GO:0019825">
    <property type="term" value="F:oxygen binding"/>
    <property type="evidence" value="ECO:0007669"/>
    <property type="project" value="InterPro"/>
</dbReference>
<keyword evidence="3" id="KW-0520">NAD</keyword>
<keyword evidence="6" id="KW-0479">Metal-binding</keyword>
<dbReference type="Gene3D" id="1.10.490.10">
    <property type="entry name" value="Globins"/>
    <property type="match status" value="1"/>
</dbReference>
<dbReference type="Pfam" id="PF00042">
    <property type="entry name" value="Globin"/>
    <property type="match status" value="1"/>
</dbReference>
<sequence>MGGAASIPDGDDDESILAIAGDGSVGLSEAFTKSMIRDMPAPFNIPNPVVGKKHEALIKTNWAAILQGTSAFDPATHHTPTKFLHQTFYRALFLAAPPLRAMFRSSMAAQGKSLATVLESLLTIIHSDDFVTTVQSLATRHLQYGVAKQHYAVFGTVLLETLEIVSGTAWSGKVKDAYVVAYSFLLSVMMPVIQHHDATPLAESIPATITKSIPISPSAKRITLEFAFSLKYHPGDAIWLGLPLQTGRVRRHFTITSFSHDRGNAIDICVQDASASSHWLCAQEPGAVVSLYWVESDVRLEIDEPATLPPHIVFVSYGIGCIPFITMLEGLYRVRDVWKGTVVSLQCAASPNDVAPFNIGVPSAGQPIAWDASVVHYAPTVTAEKLVDIAPNLPHYVLYVNGPTTFVEAAQDAWILAGGQRDRTFEFSFDNNRPFAMSTADLTRGR</sequence>
<dbReference type="SUPFAM" id="SSF52343">
    <property type="entry name" value="Ferredoxin reductase-like, C-terminal NADP-linked domain"/>
    <property type="match status" value="1"/>
</dbReference>
<evidence type="ECO:0000256" key="3">
    <source>
        <dbReference type="ARBA" id="ARBA00023027"/>
    </source>
</evidence>
<dbReference type="PROSITE" id="PS01033">
    <property type="entry name" value="GLOBIN"/>
    <property type="match status" value="1"/>
</dbReference>
<accession>A0A485KD49</accession>
<dbReference type="EMBL" id="CAADRA010001105">
    <property type="protein sequence ID" value="VFT81582.1"/>
    <property type="molecule type" value="Genomic_DNA"/>
</dbReference>
<dbReference type="EMBL" id="VJMH01001105">
    <property type="protein sequence ID" value="KAF0713179.1"/>
    <property type="molecule type" value="Genomic_DNA"/>
</dbReference>
<keyword evidence="6" id="KW-0813">Transport</keyword>
<evidence type="ECO:0000256" key="2">
    <source>
        <dbReference type="ARBA" id="ARBA00012229"/>
    </source>
</evidence>
<gene>
    <name evidence="10" type="primary">Aste57867_4471</name>
    <name evidence="9" type="ORF">As57867_004459</name>
    <name evidence="10" type="ORF">ASTE57867_4471</name>
</gene>
<comment type="catalytic activity">
    <reaction evidence="5">
        <text>2 nitric oxide + NADPH + 2 O2 = 2 nitrate + NADP(+) + H(+)</text>
        <dbReference type="Rhea" id="RHEA:19465"/>
        <dbReference type="ChEBI" id="CHEBI:15378"/>
        <dbReference type="ChEBI" id="CHEBI:15379"/>
        <dbReference type="ChEBI" id="CHEBI:16480"/>
        <dbReference type="ChEBI" id="CHEBI:17632"/>
        <dbReference type="ChEBI" id="CHEBI:57783"/>
        <dbReference type="ChEBI" id="CHEBI:58349"/>
        <dbReference type="EC" id="1.14.12.17"/>
    </reaction>
</comment>
<dbReference type="InterPro" id="IPR017927">
    <property type="entry name" value="FAD-bd_FR_type"/>
</dbReference>
<keyword evidence="6" id="KW-0561">Oxygen transport</keyword>
<dbReference type="InterPro" id="IPR050415">
    <property type="entry name" value="MRET"/>
</dbReference>
<evidence type="ECO:0000256" key="6">
    <source>
        <dbReference type="RuleBase" id="RU000356"/>
    </source>
</evidence>
<keyword evidence="6" id="KW-0408">Iron</keyword>
<dbReference type="PANTHER" id="PTHR47354">
    <property type="entry name" value="NADH OXIDOREDUCTASE HCR"/>
    <property type="match status" value="1"/>
</dbReference>
<dbReference type="InterPro" id="IPR009050">
    <property type="entry name" value="Globin-like_sf"/>
</dbReference>
<protein>
    <recommendedName>
        <fullName evidence="2">nitric oxide dioxygenase</fullName>
        <ecNumber evidence="2">1.14.12.17</ecNumber>
    </recommendedName>
</protein>
<evidence type="ECO:0000256" key="5">
    <source>
        <dbReference type="ARBA" id="ARBA00049433"/>
    </source>
</evidence>
<dbReference type="Gene3D" id="2.40.30.10">
    <property type="entry name" value="Translation factors"/>
    <property type="match status" value="1"/>
</dbReference>
<evidence type="ECO:0000313" key="10">
    <source>
        <dbReference type="EMBL" id="VFT81582.1"/>
    </source>
</evidence>
<feature type="domain" description="FAD-binding FR-type" evidence="8">
    <location>
        <begin position="202"/>
        <end position="317"/>
    </location>
</feature>